<dbReference type="VEuPathDB" id="FungiDB:JI435_127460"/>
<name>A0A7U2NQP1_PHANO</name>
<proteinExistence type="predicted"/>
<reference evidence="2" key="1">
    <citation type="journal article" date="2021" name="BMC Genomics">
        <title>Chromosome-level genome assembly and manually-curated proteome of model necrotroph Parastagonospora nodorum Sn15 reveals a genome-wide trove of candidate effector homologs, and redundancy of virulence-related functions within an accessory chromosome.</title>
        <authorList>
            <person name="Bertazzoni S."/>
            <person name="Jones D.A.B."/>
            <person name="Phan H.T."/>
            <person name="Tan K.-C."/>
            <person name="Hane J.K."/>
        </authorList>
    </citation>
    <scope>NUCLEOTIDE SEQUENCE [LARGE SCALE GENOMIC DNA]</scope>
    <source>
        <strain evidence="2">SN15 / ATCC MYA-4574 / FGSC 10173)</strain>
    </source>
</reference>
<sequence>MTQSSQDVSSPMEKSFRFLELPPELRNMVYACVVDNLGVDKADKVPDQDVGCLITTSRQVHYEFRSIYWSAAAAKVPLEHLPAFVETFASASHAVCDFQCPSKVHVLISATRNDLGASLDILTLLKIKEQMPNVKWELKPAIGQDLSDCCSIDACEELAKIVDLGFINLDGLLSLRYRCSTFPIGGWWEGEWTWQVIVRGRGSQDFEPMRHGIVEFFHKLYLEDPARQKTKVLMINDNGIVTAAYKVFWSGQIGAIAVIQTGLPLNRRLKLD</sequence>
<dbReference type="Proteomes" id="UP000663193">
    <property type="component" value="Chromosome 21"/>
</dbReference>
<evidence type="ECO:0000313" key="1">
    <source>
        <dbReference type="EMBL" id="QRD06838.1"/>
    </source>
</evidence>
<keyword evidence="2" id="KW-1185">Reference proteome</keyword>
<dbReference type="OrthoDB" id="3648900at2759"/>
<gene>
    <name evidence="1" type="ORF">JI435_127460</name>
</gene>
<evidence type="ECO:0000313" key="2">
    <source>
        <dbReference type="Proteomes" id="UP000663193"/>
    </source>
</evidence>
<dbReference type="AlphaFoldDB" id="A0A7U2NQP1"/>
<evidence type="ECO:0008006" key="3">
    <source>
        <dbReference type="Google" id="ProtNLM"/>
    </source>
</evidence>
<accession>A0A7U2NQP1</accession>
<dbReference type="EMBL" id="CP069043">
    <property type="protein sequence ID" value="QRD06838.1"/>
    <property type="molecule type" value="Genomic_DNA"/>
</dbReference>
<organism evidence="1 2">
    <name type="scientific">Phaeosphaeria nodorum (strain SN15 / ATCC MYA-4574 / FGSC 10173)</name>
    <name type="common">Glume blotch fungus</name>
    <name type="synonym">Parastagonospora nodorum</name>
    <dbReference type="NCBI Taxonomy" id="321614"/>
    <lineage>
        <taxon>Eukaryota</taxon>
        <taxon>Fungi</taxon>
        <taxon>Dikarya</taxon>
        <taxon>Ascomycota</taxon>
        <taxon>Pezizomycotina</taxon>
        <taxon>Dothideomycetes</taxon>
        <taxon>Pleosporomycetidae</taxon>
        <taxon>Pleosporales</taxon>
        <taxon>Pleosporineae</taxon>
        <taxon>Phaeosphaeriaceae</taxon>
        <taxon>Parastagonospora</taxon>
    </lineage>
</organism>
<protein>
    <recommendedName>
        <fullName evidence="3">F-box domain-containing protein</fullName>
    </recommendedName>
</protein>